<protein>
    <submittedName>
        <fullName evidence="1">Uncharacterized protein</fullName>
    </submittedName>
</protein>
<accession>A0A382RIZ7</accession>
<gene>
    <name evidence="1" type="ORF">METZ01_LOCUS349951</name>
</gene>
<proteinExistence type="predicted"/>
<feature type="non-terminal residue" evidence="1">
    <location>
        <position position="193"/>
    </location>
</feature>
<sequence length="193" mass="20903">MEYLRSYFVLCIILFCLFLVAFNASSQNQRQNPSVEINEATTQNITGNGAGEFVAPIGIGAGIPIKIVFDTIDITTTVSIDEIDVSESFKSNRGKIQGGPFTFKLPPGRYSVKETYIGKVKSSTQLIGSPTILLDPITITRNLIVDTPTFYTLSVDSKVENLEGEVIGDFVGKVRIQGMLGTGVSITIISTRA</sequence>
<name>A0A382RIZ7_9ZZZZ</name>
<organism evidence="1">
    <name type="scientific">marine metagenome</name>
    <dbReference type="NCBI Taxonomy" id="408172"/>
    <lineage>
        <taxon>unclassified sequences</taxon>
        <taxon>metagenomes</taxon>
        <taxon>ecological metagenomes</taxon>
    </lineage>
</organism>
<dbReference type="EMBL" id="UINC01121732">
    <property type="protein sequence ID" value="SVC97097.1"/>
    <property type="molecule type" value="Genomic_DNA"/>
</dbReference>
<evidence type="ECO:0000313" key="1">
    <source>
        <dbReference type="EMBL" id="SVC97097.1"/>
    </source>
</evidence>
<reference evidence="1" key="1">
    <citation type="submission" date="2018-05" db="EMBL/GenBank/DDBJ databases">
        <authorList>
            <person name="Lanie J.A."/>
            <person name="Ng W.-L."/>
            <person name="Kazmierczak K.M."/>
            <person name="Andrzejewski T.M."/>
            <person name="Davidsen T.M."/>
            <person name="Wayne K.J."/>
            <person name="Tettelin H."/>
            <person name="Glass J.I."/>
            <person name="Rusch D."/>
            <person name="Podicherti R."/>
            <person name="Tsui H.-C.T."/>
            <person name="Winkler M.E."/>
        </authorList>
    </citation>
    <scope>NUCLEOTIDE SEQUENCE</scope>
</reference>
<dbReference type="AlphaFoldDB" id="A0A382RIZ7"/>